<feature type="chain" id="PRO_5005892516" evidence="2">
    <location>
        <begin position="28"/>
        <end position="246"/>
    </location>
</feature>
<dbReference type="InterPro" id="IPR001283">
    <property type="entry name" value="CRISP-related"/>
</dbReference>
<feature type="domain" description="SCP" evidence="3">
    <location>
        <begin position="102"/>
        <end position="236"/>
    </location>
</feature>
<dbReference type="InterPro" id="IPR014044">
    <property type="entry name" value="CAP_dom"/>
</dbReference>
<reference evidence="5" key="1">
    <citation type="submission" date="2017-02" db="UniProtKB">
        <authorList>
            <consortium name="WormBaseParasite"/>
        </authorList>
    </citation>
    <scope>IDENTIFICATION</scope>
</reference>
<evidence type="ECO:0000313" key="4">
    <source>
        <dbReference type="Proteomes" id="UP000038045"/>
    </source>
</evidence>
<dbReference type="Gene3D" id="3.40.33.10">
    <property type="entry name" value="CAP"/>
    <property type="match status" value="1"/>
</dbReference>
<dbReference type="Pfam" id="PF00188">
    <property type="entry name" value="CAP"/>
    <property type="match status" value="1"/>
</dbReference>
<dbReference type="SUPFAM" id="SSF55797">
    <property type="entry name" value="PR-1-like"/>
    <property type="match status" value="1"/>
</dbReference>
<dbReference type="InterPro" id="IPR035940">
    <property type="entry name" value="CAP_sf"/>
</dbReference>
<sequence>MKLSFNIILIFSIVLLLIIDEIHPSLSQEGQNAQPAKKTTKKGSTKKISKKLTPGKSKVTTKKKSSKQTTKSMLSTKQELQSSTIPTPEPATLPTISPASRTLYNNIIKEVNQYRKKHGSPPLKQQDQLTFAAEEWVKDFAKSGGDKTQTRFEKLISESVASFPNANNANAKTIAKNFYDQGRNYNYEKPERSLETSSFTAMLWKSSKEIGCATAKDSKGALHILCKYFPVGNIFGKYKENVLKPT</sequence>
<keyword evidence="4" id="KW-1185">Reference proteome</keyword>
<evidence type="ECO:0000256" key="1">
    <source>
        <dbReference type="SAM" id="MobiDB-lite"/>
    </source>
</evidence>
<feature type="compositionally biased region" description="Low complexity" evidence="1">
    <location>
        <begin position="67"/>
        <end position="77"/>
    </location>
</feature>
<dbReference type="Proteomes" id="UP000038045">
    <property type="component" value="Unplaced"/>
</dbReference>
<keyword evidence="2" id="KW-0732">Signal</keyword>
<feature type="region of interest" description="Disordered" evidence="1">
    <location>
        <begin position="28"/>
        <end position="98"/>
    </location>
</feature>
<protein>
    <submittedName>
        <fullName evidence="5">SCP domain-containing protein</fullName>
    </submittedName>
</protein>
<dbReference type="AlphaFoldDB" id="A0A0N4ZZE5"/>
<feature type="compositionally biased region" description="Basic residues" evidence="1">
    <location>
        <begin position="38"/>
        <end position="50"/>
    </location>
</feature>
<accession>A0A0N4ZZE5</accession>
<evidence type="ECO:0000256" key="2">
    <source>
        <dbReference type="SAM" id="SignalP"/>
    </source>
</evidence>
<feature type="signal peptide" evidence="2">
    <location>
        <begin position="1"/>
        <end position="27"/>
    </location>
</feature>
<dbReference type="SMART" id="SM00198">
    <property type="entry name" value="SCP"/>
    <property type="match status" value="1"/>
</dbReference>
<dbReference type="WBParaSite" id="PTRK_0001425600.1">
    <property type="protein sequence ID" value="PTRK_0001425600.1"/>
    <property type="gene ID" value="PTRK_0001425600"/>
</dbReference>
<dbReference type="PANTHER" id="PTHR10334">
    <property type="entry name" value="CYSTEINE-RICH SECRETORY PROTEIN-RELATED"/>
    <property type="match status" value="1"/>
</dbReference>
<proteinExistence type="predicted"/>
<evidence type="ECO:0000259" key="3">
    <source>
        <dbReference type="SMART" id="SM00198"/>
    </source>
</evidence>
<evidence type="ECO:0000313" key="5">
    <source>
        <dbReference type="WBParaSite" id="PTRK_0001425600.1"/>
    </source>
</evidence>
<organism evidence="4 5">
    <name type="scientific">Parastrongyloides trichosuri</name>
    <name type="common">Possum-specific nematode worm</name>
    <dbReference type="NCBI Taxonomy" id="131310"/>
    <lineage>
        <taxon>Eukaryota</taxon>
        <taxon>Metazoa</taxon>
        <taxon>Ecdysozoa</taxon>
        <taxon>Nematoda</taxon>
        <taxon>Chromadorea</taxon>
        <taxon>Rhabditida</taxon>
        <taxon>Tylenchina</taxon>
        <taxon>Panagrolaimomorpha</taxon>
        <taxon>Strongyloidoidea</taxon>
        <taxon>Strongyloididae</taxon>
        <taxon>Parastrongyloides</taxon>
    </lineage>
</organism>
<name>A0A0N4ZZE5_PARTI</name>
<dbReference type="STRING" id="131310.A0A0N4ZZE5"/>